<dbReference type="Pfam" id="PF06792">
    <property type="entry name" value="UPF0261"/>
    <property type="match status" value="1"/>
</dbReference>
<organism evidence="2 3">
    <name type="scientific">Streptomyces triticirhizae</name>
    <dbReference type="NCBI Taxonomy" id="2483353"/>
    <lineage>
        <taxon>Bacteria</taxon>
        <taxon>Bacillati</taxon>
        <taxon>Actinomycetota</taxon>
        <taxon>Actinomycetes</taxon>
        <taxon>Kitasatosporales</taxon>
        <taxon>Streptomycetaceae</taxon>
        <taxon>Streptomyces</taxon>
    </lineage>
</organism>
<feature type="non-terminal residue" evidence="2">
    <location>
        <position position="86"/>
    </location>
</feature>
<keyword evidence="3" id="KW-1185">Reference proteome</keyword>
<protein>
    <submittedName>
        <fullName evidence="2">UPF0261 family protein</fullName>
    </submittedName>
</protein>
<accession>A0A3M2KRH0</accession>
<evidence type="ECO:0000259" key="1">
    <source>
        <dbReference type="Pfam" id="PF06792"/>
    </source>
</evidence>
<dbReference type="Proteomes" id="UP000278673">
    <property type="component" value="Unassembled WGS sequence"/>
</dbReference>
<feature type="domain" description="UPF0261" evidence="1">
    <location>
        <begin position="3"/>
        <end position="84"/>
    </location>
</feature>
<dbReference type="Gene3D" id="3.40.50.12020">
    <property type="entry name" value="Uncharacterised protein family UPF0261, NN domain"/>
    <property type="match status" value="1"/>
</dbReference>
<proteinExistence type="predicted"/>
<name>A0A3M2KRH0_9ACTN</name>
<evidence type="ECO:0000313" key="2">
    <source>
        <dbReference type="EMBL" id="RMI26823.1"/>
    </source>
</evidence>
<dbReference type="RefSeq" id="WP_199742538.1">
    <property type="nucleotide sequence ID" value="NZ_RFFJ01000365.1"/>
</dbReference>
<dbReference type="AlphaFoldDB" id="A0A3M2KRH0"/>
<reference evidence="2 3" key="1">
    <citation type="submission" date="2018-10" db="EMBL/GenBank/DDBJ databases">
        <title>Isolation, diversity and antifungal activity of actinobacteria from wheat.</title>
        <authorList>
            <person name="Han C."/>
        </authorList>
    </citation>
    <scope>NUCLEOTIDE SEQUENCE [LARGE SCALE GENOMIC DNA]</scope>
    <source>
        <strain evidence="2 3">NEAU-YY642</strain>
    </source>
</reference>
<dbReference type="EMBL" id="RFFJ01000365">
    <property type="protein sequence ID" value="RMI26823.1"/>
    <property type="molecule type" value="Genomic_DNA"/>
</dbReference>
<comment type="caution">
    <text evidence="2">The sequence shown here is derived from an EMBL/GenBank/DDBJ whole genome shotgun (WGS) entry which is preliminary data.</text>
</comment>
<evidence type="ECO:0000313" key="3">
    <source>
        <dbReference type="Proteomes" id="UP000278673"/>
    </source>
</evidence>
<gene>
    <name evidence="2" type="ORF">EBN88_29630</name>
</gene>
<dbReference type="InterPro" id="IPR044122">
    <property type="entry name" value="UPF0261_N"/>
</dbReference>
<sequence>MATVVLIGTLDTKGAEYAWLVERVRAHGVEVPTVDVGTFSDAATGAAADVPAGEVAEAAGTDLAALRAAGDRGAAMAAMAEGAAVV</sequence>